<evidence type="ECO:0000259" key="1">
    <source>
        <dbReference type="Pfam" id="PF23343"/>
    </source>
</evidence>
<dbReference type="InterPro" id="IPR056906">
    <property type="entry name" value="ORF2/G2P_dom"/>
</dbReference>
<feature type="domain" description="Replication-associated protein ORF2/G2P" evidence="1">
    <location>
        <begin position="76"/>
        <end position="179"/>
    </location>
</feature>
<organism evidence="2 3">
    <name type="scientific">Streptococcus troglodytae</name>
    <dbReference type="NCBI Taxonomy" id="1111760"/>
    <lineage>
        <taxon>Bacteria</taxon>
        <taxon>Bacillati</taxon>
        <taxon>Bacillota</taxon>
        <taxon>Bacilli</taxon>
        <taxon>Lactobacillales</taxon>
        <taxon>Streptococcaceae</taxon>
        <taxon>Streptococcus</taxon>
    </lineage>
</organism>
<evidence type="ECO:0000313" key="3">
    <source>
        <dbReference type="Proteomes" id="UP000217758"/>
    </source>
</evidence>
<reference evidence="2 3" key="1">
    <citation type="journal article" date="2016" name="Microbiol. Immunol.">
        <title>Complete genome sequence of Streptococcus troglodytae TKU31 isolated from the oral cavity of a chimpanzee (Pan troglodytes).</title>
        <authorList>
            <person name="Okamoto M."/>
            <person name="Naito M."/>
            <person name="Miyanohara M."/>
            <person name="Imai S."/>
            <person name="Nomura Y."/>
            <person name="Saito W."/>
            <person name="Momoi Y."/>
            <person name="Takada K."/>
            <person name="Miyabe-Nishiwaki T."/>
            <person name="Tomonaga M."/>
            <person name="Hanada N."/>
        </authorList>
    </citation>
    <scope>NUCLEOTIDE SEQUENCE [LARGE SCALE GENOMIC DNA]</scope>
    <source>
        <strain evidence="3">TKU 31</strain>
    </source>
</reference>
<dbReference type="Pfam" id="PF23343">
    <property type="entry name" value="REP_ORF2-G2P"/>
    <property type="match status" value="1"/>
</dbReference>
<accession>A0A1L7LH16</accession>
<proteinExistence type="predicted"/>
<dbReference type="EMBL" id="AP014612">
    <property type="protein sequence ID" value="BAQ23428.1"/>
    <property type="molecule type" value="Genomic_DNA"/>
</dbReference>
<sequence>MINGVQQKIIQTSSYIEVWEYEKPIRYGFSKKDQFLYRKNESDELTRYKRLAKTRQNARYELMRLIDTNYCDKTTKFLTLTTQENIQNRQEFNLLFDKFMKRLNYNAFKSKKKLLKYVAVLEKQKRGAYHIHILLFNLPYIPYEKLQKIWKLGSVWINIVDIDSKDNRGKYITKYMEKGIAQELLEHKGKKSYYSSNNLTKPTQLRILDDESIDNLVSDKHIAYQNEYTAKLKINGEWVENKVIYHKIKI</sequence>
<name>A0A1L7LH16_9STRE</name>
<dbReference type="RefSeq" id="WP_161940005.1">
    <property type="nucleotide sequence ID" value="NZ_AP014612.1"/>
</dbReference>
<dbReference type="Proteomes" id="UP000217758">
    <property type="component" value="Chromosome"/>
</dbReference>
<evidence type="ECO:0000313" key="2">
    <source>
        <dbReference type="EMBL" id="BAQ23428.1"/>
    </source>
</evidence>
<dbReference type="KEGG" id="strg:SRT_01670"/>
<protein>
    <submittedName>
        <fullName evidence="2">Rep protein</fullName>
    </submittedName>
</protein>
<dbReference type="AlphaFoldDB" id="A0A1L7LH16"/>
<keyword evidence="3" id="KW-1185">Reference proteome</keyword>
<gene>
    <name evidence="2" type="ORF">SRT_01670</name>
</gene>